<evidence type="ECO:0000313" key="3">
    <source>
        <dbReference type="Proteomes" id="UP000647241"/>
    </source>
</evidence>
<dbReference type="InterPro" id="IPR013784">
    <property type="entry name" value="Carb-bd-like_fold"/>
</dbReference>
<dbReference type="GO" id="GO:0030246">
    <property type="term" value="F:carbohydrate binding"/>
    <property type="evidence" value="ECO:0007669"/>
    <property type="project" value="InterPro"/>
</dbReference>
<evidence type="ECO:0000256" key="1">
    <source>
        <dbReference type="SAM" id="SignalP"/>
    </source>
</evidence>
<organism evidence="2 3">
    <name type="scientific">Edaphobacter dinghuensis</name>
    <dbReference type="NCBI Taxonomy" id="1560005"/>
    <lineage>
        <taxon>Bacteria</taxon>
        <taxon>Pseudomonadati</taxon>
        <taxon>Acidobacteriota</taxon>
        <taxon>Terriglobia</taxon>
        <taxon>Terriglobales</taxon>
        <taxon>Acidobacteriaceae</taxon>
        <taxon>Edaphobacter</taxon>
    </lineage>
</organism>
<accession>A0A917LYV2</accession>
<name>A0A917LYV2_9BACT</name>
<protein>
    <recommendedName>
        <fullName evidence="4">Carboxypeptidase family protein</fullName>
    </recommendedName>
</protein>
<gene>
    <name evidence="2" type="ORF">GCM10011585_05840</name>
</gene>
<keyword evidence="1" id="KW-0732">Signal</keyword>
<dbReference type="Pfam" id="PF13620">
    <property type="entry name" value="CarboxypepD_reg"/>
    <property type="match status" value="1"/>
</dbReference>
<evidence type="ECO:0008006" key="4">
    <source>
        <dbReference type="Google" id="ProtNLM"/>
    </source>
</evidence>
<dbReference type="EMBL" id="BMGT01000001">
    <property type="protein sequence ID" value="GGG66804.1"/>
    <property type="molecule type" value="Genomic_DNA"/>
</dbReference>
<proteinExistence type="predicted"/>
<feature type="chain" id="PRO_5037686842" description="Carboxypeptidase family protein" evidence="1">
    <location>
        <begin position="38"/>
        <end position="375"/>
    </location>
</feature>
<sequence length="375" mass="39619">MTSPGNLLRICNYARMRARFIFVLLPFFSVLSVPGSAQQSAARLTRVADPLPDAPLPAQDGSANDQTAGTASIAGVVVDSDGAAVSGALVRVLLSDGRQFATLKSGVNGEFTFTQVPAGSYSVMVDASRFTSFKTPPFTVAAGQAYSVPEISLAIAGVNTSVVVRPTEEVAAEQIKAEEKQRALGIVPNFYVSYIPDAAPLTSKQKLSMAVHDTFDWTSFVGVSIGAGIQQANNSFSGYGQGAEGYGKRWGALYADGRTSDLLSHYVFASLLHQDPRYFYQGTGTKKSRLFHALSNGFVARSDSGKTMPNYAYLFGDITSAAISNAYYPKSDRGAGLVFTNAGLGIAGRAAQGVIQEFIGKRLTKHSSDSSATAP</sequence>
<dbReference type="AlphaFoldDB" id="A0A917LYV2"/>
<reference evidence="2" key="2">
    <citation type="submission" date="2020-09" db="EMBL/GenBank/DDBJ databases">
        <authorList>
            <person name="Sun Q."/>
            <person name="Zhou Y."/>
        </authorList>
    </citation>
    <scope>NUCLEOTIDE SEQUENCE</scope>
    <source>
        <strain evidence="2">CGMCC 1.12997</strain>
    </source>
</reference>
<keyword evidence="3" id="KW-1185">Reference proteome</keyword>
<comment type="caution">
    <text evidence="2">The sequence shown here is derived from an EMBL/GenBank/DDBJ whole genome shotgun (WGS) entry which is preliminary data.</text>
</comment>
<dbReference type="Proteomes" id="UP000647241">
    <property type="component" value="Unassembled WGS sequence"/>
</dbReference>
<dbReference type="Gene3D" id="2.60.40.1120">
    <property type="entry name" value="Carboxypeptidase-like, regulatory domain"/>
    <property type="match status" value="1"/>
</dbReference>
<evidence type="ECO:0000313" key="2">
    <source>
        <dbReference type="EMBL" id="GGG66804.1"/>
    </source>
</evidence>
<feature type="signal peptide" evidence="1">
    <location>
        <begin position="1"/>
        <end position="37"/>
    </location>
</feature>
<dbReference type="SUPFAM" id="SSF49452">
    <property type="entry name" value="Starch-binding domain-like"/>
    <property type="match status" value="1"/>
</dbReference>
<reference evidence="2" key="1">
    <citation type="journal article" date="2014" name="Int. J. Syst. Evol. Microbiol.">
        <title>Complete genome sequence of Corynebacterium casei LMG S-19264T (=DSM 44701T), isolated from a smear-ripened cheese.</title>
        <authorList>
            <consortium name="US DOE Joint Genome Institute (JGI-PGF)"/>
            <person name="Walter F."/>
            <person name="Albersmeier A."/>
            <person name="Kalinowski J."/>
            <person name="Ruckert C."/>
        </authorList>
    </citation>
    <scope>NUCLEOTIDE SEQUENCE</scope>
    <source>
        <strain evidence="2">CGMCC 1.12997</strain>
    </source>
</reference>